<keyword evidence="1 3" id="KW-0807">Transducer</keyword>
<dbReference type="AlphaFoldDB" id="A0A5C8CF12"/>
<sequence>MDLLTNFILGYNINIIKLLTPVINLSFMTILAVVFILLSRRTKSFVYTIVAITLELLSLYNIISIAIIFLELYGVYPNIASNLYIFNNILLLFTVMLMPLNNKSFLSDNRTLNSLSDAILIITGILIIALITISLINFETSFYVIYNDIGDFYSIEPKGSFYLYKMYIILFLFTAILIPVILDIIAKHNIAINIVFTIFSLIGLYLIVTDIIHFGGDLNADFDRTALAITLSYMIRFIATFSSFTISALNEINKDTVLINKLKNNLNILKNINGISDKLNSVDKNFMDSSLFVFEIDKENKDALDMMNSKVNNILESKDKLTETKDNKNQIIREGIKFTSSVFSFFERYKNQLQDSCKLLNGIIKRIKETDFSHNELIELSEDLKNIKNNLNQTSKKFIDNIVEYASQFKDISAITGEIYETIEYIKNITNKTNLLSINAGIQSSKAGVYGKSFSVVAKEIGNLSNEISLGTQSIEKILINIFSGLVMVENSSFYVEEHCEIIKKSVQKITEEIDNYLKIIENDMSFESSNIDSFEALENFNNKIFELVEEQNDIVSYIRENINAMLDIQNQLNSKIDFQNQDIIKIFNNFNNVIENRERLNGAIKKVGNYSSMSHTNIEALSNIINTHKMKSSITFAPIIALLKSSKIR</sequence>
<dbReference type="PRINTS" id="PR00260">
    <property type="entry name" value="CHEMTRNSDUCR"/>
</dbReference>
<feature type="transmembrane region" description="Helical" evidence="4">
    <location>
        <begin position="45"/>
        <end position="73"/>
    </location>
</feature>
<dbReference type="EMBL" id="SAXT01000005">
    <property type="protein sequence ID" value="TXJ11899.1"/>
    <property type="molecule type" value="Genomic_DNA"/>
</dbReference>
<dbReference type="PROSITE" id="PS50111">
    <property type="entry name" value="CHEMOTAXIS_TRANSDUC_2"/>
    <property type="match status" value="1"/>
</dbReference>
<dbReference type="PANTHER" id="PTHR32089">
    <property type="entry name" value="METHYL-ACCEPTING CHEMOTAXIS PROTEIN MCPB"/>
    <property type="match status" value="1"/>
</dbReference>
<evidence type="ECO:0000256" key="3">
    <source>
        <dbReference type="PROSITE-ProRule" id="PRU00284"/>
    </source>
</evidence>
<dbReference type="InterPro" id="IPR004090">
    <property type="entry name" value="Chemotax_Me-accpt_rcpt"/>
</dbReference>
<dbReference type="PANTHER" id="PTHR32089:SF112">
    <property type="entry name" value="LYSOZYME-LIKE PROTEIN-RELATED"/>
    <property type="match status" value="1"/>
</dbReference>
<feature type="transmembrane region" description="Helical" evidence="4">
    <location>
        <begin position="119"/>
        <end position="146"/>
    </location>
</feature>
<keyword evidence="4" id="KW-1133">Transmembrane helix</keyword>
<feature type="transmembrane region" description="Helical" evidence="4">
    <location>
        <begin position="166"/>
        <end position="185"/>
    </location>
</feature>
<organism evidence="6 7">
    <name type="scientific">Brachyspira aalborgi</name>
    <dbReference type="NCBI Taxonomy" id="29522"/>
    <lineage>
        <taxon>Bacteria</taxon>
        <taxon>Pseudomonadati</taxon>
        <taxon>Spirochaetota</taxon>
        <taxon>Spirochaetia</taxon>
        <taxon>Brachyspirales</taxon>
        <taxon>Brachyspiraceae</taxon>
        <taxon>Brachyspira</taxon>
    </lineage>
</organism>
<proteinExistence type="inferred from homology"/>
<comment type="similarity">
    <text evidence="2">Belongs to the methyl-accepting chemotaxis (MCP) protein family.</text>
</comment>
<feature type="transmembrane region" description="Helical" evidence="4">
    <location>
        <begin position="226"/>
        <end position="249"/>
    </location>
</feature>
<dbReference type="GO" id="GO:0004888">
    <property type="term" value="F:transmembrane signaling receptor activity"/>
    <property type="evidence" value="ECO:0007669"/>
    <property type="project" value="InterPro"/>
</dbReference>
<reference evidence="6 7" key="1">
    <citation type="journal article" date="1992" name="Lakartidningen">
        <title>[Penicillin V and not amoxicillin is the first choice preparation in acute otitis].</title>
        <authorList>
            <person name="Kamme C."/>
            <person name="Lundgren K."/>
            <person name="Prellner K."/>
        </authorList>
    </citation>
    <scope>NUCLEOTIDE SEQUENCE [LARGE SCALE GENOMIC DNA]</scope>
    <source>
        <strain evidence="6 7">W1</strain>
    </source>
</reference>
<comment type="caution">
    <text evidence="6">The sequence shown here is derived from an EMBL/GenBank/DDBJ whole genome shotgun (WGS) entry which is preliminary data.</text>
</comment>
<evidence type="ECO:0000256" key="2">
    <source>
        <dbReference type="ARBA" id="ARBA00029447"/>
    </source>
</evidence>
<dbReference type="GO" id="GO:0006935">
    <property type="term" value="P:chemotaxis"/>
    <property type="evidence" value="ECO:0007669"/>
    <property type="project" value="InterPro"/>
</dbReference>
<dbReference type="SUPFAM" id="SSF58104">
    <property type="entry name" value="Methyl-accepting chemotaxis protein (MCP) signaling domain"/>
    <property type="match status" value="1"/>
</dbReference>
<evidence type="ECO:0000259" key="5">
    <source>
        <dbReference type="PROSITE" id="PS50111"/>
    </source>
</evidence>
<evidence type="ECO:0000313" key="6">
    <source>
        <dbReference type="EMBL" id="TXJ11899.1"/>
    </source>
</evidence>
<keyword evidence="4" id="KW-0472">Membrane</keyword>
<dbReference type="Pfam" id="PF00015">
    <property type="entry name" value="MCPsignal"/>
    <property type="match status" value="1"/>
</dbReference>
<dbReference type="RefSeq" id="WP_147758774.1">
    <property type="nucleotide sequence ID" value="NZ_SAXT01000005.1"/>
</dbReference>
<gene>
    <name evidence="6" type="ORF">EPJ80_09355</name>
</gene>
<keyword evidence="4" id="KW-0812">Transmembrane</keyword>
<feature type="transmembrane region" description="Helical" evidence="4">
    <location>
        <begin position="15"/>
        <end position="38"/>
    </location>
</feature>
<dbReference type="Gene3D" id="1.10.287.950">
    <property type="entry name" value="Methyl-accepting chemotaxis protein"/>
    <property type="match status" value="1"/>
</dbReference>
<evidence type="ECO:0000256" key="1">
    <source>
        <dbReference type="ARBA" id="ARBA00023224"/>
    </source>
</evidence>
<accession>A0A5C8CF12</accession>
<feature type="transmembrane region" description="Helical" evidence="4">
    <location>
        <begin position="79"/>
        <end position="98"/>
    </location>
</feature>
<evidence type="ECO:0000256" key="4">
    <source>
        <dbReference type="SAM" id="Phobius"/>
    </source>
</evidence>
<dbReference type="InterPro" id="IPR004089">
    <property type="entry name" value="MCPsignal_dom"/>
</dbReference>
<dbReference type="GO" id="GO:0016020">
    <property type="term" value="C:membrane"/>
    <property type="evidence" value="ECO:0007669"/>
    <property type="project" value="InterPro"/>
</dbReference>
<feature type="domain" description="Methyl-accepting transducer" evidence="5">
    <location>
        <begin position="400"/>
        <end position="482"/>
    </location>
</feature>
<name>A0A5C8CF12_9SPIR</name>
<dbReference type="Proteomes" id="UP000325116">
    <property type="component" value="Unassembled WGS sequence"/>
</dbReference>
<evidence type="ECO:0000313" key="7">
    <source>
        <dbReference type="Proteomes" id="UP000325116"/>
    </source>
</evidence>
<protein>
    <submittedName>
        <fullName evidence="6">Chemotaxis protein</fullName>
    </submittedName>
</protein>
<dbReference type="GO" id="GO:0007165">
    <property type="term" value="P:signal transduction"/>
    <property type="evidence" value="ECO:0007669"/>
    <property type="project" value="UniProtKB-KW"/>
</dbReference>
<feature type="transmembrane region" description="Helical" evidence="4">
    <location>
        <begin position="192"/>
        <end position="214"/>
    </location>
</feature>